<evidence type="ECO:0000256" key="10">
    <source>
        <dbReference type="ARBA" id="ARBA00023012"/>
    </source>
</evidence>
<dbReference type="AlphaFoldDB" id="A0A919YPA0"/>
<dbReference type="SUPFAM" id="SSF158472">
    <property type="entry name" value="HAMP domain-like"/>
    <property type="match status" value="1"/>
</dbReference>
<dbReference type="InterPro" id="IPR036097">
    <property type="entry name" value="HisK_dim/P_sf"/>
</dbReference>
<dbReference type="InterPro" id="IPR003660">
    <property type="entry name" value="HAMP_dom"/>
</dbReference>
<dbReference type="InterPro" id="IPR003594">
    <property type="entry name" value="HATPase_dom"/>
</dbReference>
<dbReference type="Gene3D" id="1.10.287.130">
    <property type="match status" value="1"/>
</dbReference>
<keyword evidence="5" id="KW-0597">Phosphoprotein</keyword>
<organism evidence="15 16">
    <name type="scientific">Paenibacillus montaniterrae</name>
    <dbReference type="NCBI Taxonomy" id="429341"/>
    <lineage>
        <taxon>Bacteria</taxon>
        <taxon>Bacillati</taxon>
        <taxon>Bacillota</taxon>
        <taxon>Bacilli</taxon>
        <taxon>Bacillales</taxon>
        <taxon>Paenibacillaceae</taxon>
        <taxon>Paenibacillus</taxon>
    </lineage>
</organism>
<evidence type="ECO:0000256" key="4">
    <source>
        <dbReference type="ARBA" id="ARBA00022475"/>
    </source>
</evidence>
<dbReference type="Pfam" id="PF00512">
    <property type="entry name" value="HisKA"/>
    <property type="match status" value="1"/>
</dbReference>
<gene>
    <name evidence="15" type="ORF">J40TS1_24690</name>
</gene>
<keyword evidence="9" id="KW-0067">ATP-binding</keyword>
<evidence type="ECO:0000256" key="12">
    <source>
        <dbReference type="SAM" id="Phobius"/>
    </source>
</evidence>
<evidence type="ECO:0000259" key="13">
    <source>
        <dbReference type="PROSITE" id="PS50109"/>
    </source>
</evidence>
<dbReference type="Gene3D" id="6.10.340.10">
    <property type="match status" value="1"/>
</dbReference>
<protein>
    <recommendedName>
        <fullName evidence="3">histidine kinase</fullName>
        <ecNumber evidence="3">2.7.13.3</ecNumber>
    </recommendedName>
</protein>
<dbReference type="Pfam" id="PF02518">
    <property type="entry name" value="HATPase_c"/>
    <property type="match status" value="1"/>
</dbReference>
<keyword evidence="8 15" id="KW-0418">Kinase</keyword>
<dbReference type="FunFam" id="1.10.287.130:FF:000001">
    <property type="entry name" value="Two-component sensor histidine kinase"/>
    <property type="match status" value="1"/>
</dbReference>
<dbReference type="PROSITE" id="PS50109">
    <property type="entry name" value="HIS_KIN"/>
    <property type="match status" value="1"/>
</dbReference>
<evidence type="ECO:0000256" key="3">
    <source>
        <dbReference type="ARBA" id="ARBA00012438"/>
    </source>
</evidence>
<dbReference type="CDD" id="cd06225">
    <property type="entry name" value="HAMP"/>
    <property type="match status" value="1"/>
</dbReference>
<dbReference type="SUPFAM" id="SSF47384">
    <property type="entry name" value="Homodimeric domain of signal transducing histidine kinase"/>
    <property type="match status" value="1"/>
</dbReference>
<dbReference type="EC" id="2.7.13.3" evidence="3"/>
<dbReference type="SMART" id="SM00388">
    <property type="entry name" value="HisKA"/>
    <property type="match status" value="1"/>
</dbReference>
<feature type="transmembrane region" description="Helical" evidence="12">
    <location>
        <begin position="178"/>
        <end position="200"/>
    </location>
</feature>
<evidence type="ECO:0000256" key="8">
    <source>
        <dbReference type="ARBA" id="ARBA00022777"/>
    </source>
</evidence>
<dbReference type="GO" id="GO:0016036">
    <property type="term" value="P:cellular response to phosphate starvation"/>
    <property type="evidence" value="ECO:0007669"/>
    <property type="project" value="TreeGrafter"/>
</dbReference>
<keyword evidence="12" id="KW-0812">Transmembrane</keyword>
<dbReference type="Gene3D" id="3.30.565.10">
    <property type="entry name" value="Histidine kinase-like ATPase, C-terminal domain"/>
    <property type="match status" value="1"/>
</dbReference>
<keyword evidence="7" id="KW-0547">Nucleotide-binding</keyword>
<comment type="caution">
    <text evidence="15">The sequence shown here is derived from an EMBL/GenBank/DDBJ whole genome shotgun (WGS) entry which is preliminary data.</text>
</comment>
<keyword evidence="6" id="KW-0808">Transferase</keyword>
<dbReference type="InterPro" id="IPR050351">
    <property type="entry name" value="BphY/WalK/GraS-like"/>
</dbReference>
<dbReference type="SUPFAM" id="SSF55874">
    <property type="entry name" value="ATPase domain of HSP90 chaperone/DNA topoisomerase II/histidine kinase"/>
    <property type="match status" value="1"/>
</dbReference>
<keyword evidence="16" id="KW-1185">Reference proteome</keyword>
<dbReference type="EMBL" id="BOSE01000004">
    <property type="protein sequence ID" value="GIP16827.1"/>
    <property type="molecule type" value="Genomic_DNA"/>
</dbReference>
<dbReference type="InterPro" id="IPR004358">
    <property type="entry name" value="Sig_transdc_His_kin-like_C"/>
</dbReference>
<dbReference type="Proteomes" id="UP000683139">
    <property type="component" value="Unassembled WGS sequence"/>
</dbReference>
<evidence type="ECO:0000259" key="14">
    <source>
        <dbReference type="PROSITE" id="PS50885"/>
    </source>
</evidence>
<dbReference type="RefSeq" id="WP_213515458.1">
    <property type="nucleotide sequence ID" value="NZ_BOSE01000004.1"/>
</dbReference>
<sequence>MKRWNRTLRGQITALTLFIIAFLFLLIGVLQFAFMKDFLYNNKADALHAQIRSWPPEPAFLSNNGAVKEWGPPGERAPNRPIIFQPGMIVSLIGANGEQTMLSDHTVQAAPIISEQQYADIFEQYRLDKAKRFYEFSDAEGNDYMVLFREMGGHMSSGDMLQVSIELESLKKQLYTQLGIYILAALFALLAGSVLTLISLRKALMPLHQMIAAVEQTNAENLTEQLPAMQQQELDQLAAAYNDMLARLETAFESERMTSERMRQFIADASHELRTPITSIHGFIEVLQRGAMKQPKQLELSLKAMEQESTRMKTLVESLLQLAKLDQPDHEQMLDDFQRLQLPPLIKGMLLQLELMAGKRKITLEYNGSERYEIWGSPHGIKQILLNLISNAIQHTDSEHGLIAIRLLQRGSLVMLAVSDNGTGIAKEHQQQLFERFFRIDKARTRAAGGAGLGLSITKRLVEAHQAHIEVESELGSGSTFTISFPLLQAHADESSR</sequence>
<accession>A0A919YPA0</accession>
<evidence type="ECO:0000256" key="9">
    <source>
        <dbReference type="ARBA" id="ARBA00022840"/>
    </source>
</evidence>
<comment type="catalytic activity">
    <reaction evidence="1">
        <text>ATP + protein L-histidine = ADP + protein N-phospho-L-histidine.</text>
        <dbReference type="EC" id="2.7.13.3"/>
    </reaction>
</comment>
<dbReference type="CDD" id="cd00082">
    <property type="entry name" value="HisKA"/>
    <property type="match status" value="1"/>
</dbReference>
<dbReference type="SMART" id="SM00304">
    <property type="entry name" value="HAMP"/>
    <property type="match status" value="1"/>
</dbReference>
<dbReference type="SMART" id="SM00387">
    <property type="entry name" value="HATPase_c"/>
    <property type="match status" value="1"/>
</dbReference>
<keyword evidence="11 12" id="KW-0472">Membrane</keyword>
<name>A0A919YPA0_9BACL</name>
<evidence type="ECO:0000256" key="7">
    <source>
        <dbReference type="ARBA" id="ARBA00022741"/>
    </source>
</evidence>
<evidence type="ECO:0000256" key="11">
    <source>
        <dbReference type="ARBA" id="ARBA00023136"/>
    </source>
</evidence>
<dbReference type="FunFam" id="3.30.565.10:FF:000006">
    <property type="entry name" value="Sensor histidine kinase WalK"/>
    <property type="match status" value="1"/>
</dbReference>
<feature type="transmembrane region" description="Helical" evidence="12">
    <location>
        <begin position="12"/>
        <end position="34"/>
    </location>
</feature>
<keyword evidence="12" id="KW-1133">Transmembrane helix</keyword>
<dbReference type="GO" id="GO:0005524">
    <property type="term" value="F:ATP binding"/>
    <property type="evidence" value="ECO:0007669"/>
    <property type="project" value="UniProtKB-KW"/>
</dbReference>
<dbReference type="GO" id="GO:0004721">
    <property type="term" value="F:phosphoprotein phosphatase activity"/>
    <property type="evidence" value="ECO:0007669"/>
    <property type="project" value="TreeGrafter"/>
</dbReference>
<evidence type="ECO:0000256" key="2">
    <source>
        <dbReference type="ARBA" id="ARBA00004651"/>
    </source>
</evidence>
<dbReference type="PROSITE" id="PS50885">
    <property type="entry name" value="HAMP"/>
    <property type="match status" value="1"/>
</dbReference>
<dbReference type="InterPro" id="IPR003661">
    <property type="entry name" value="HisK_dim/P_dom"/>
</dbReference>
<reference evidence="15" key="1">
    <citation type="submission" date="2021-03" db="EMBL/GenBank/DDBJ databases">
        <title>Antimicrobial resistance genes in bacteria isolated from Japanese honey, and their potential for conferring macrolide and lincosamide resistance in the American foulbrood pathogen Paenibacillus larvae.</title>
        <authorList>
            <person name="Okamoto M."/>
            <person name="Kumagai M."/>
            <person name="Kanamori H."/>
            <person name="Takamatsu D."/>
        </authorList>
    </citation>
    <scope>NUCLEOTIDE SEQUENCE</scope>
    <source>
        <strain evidence="15">J40TS1</strain>
    </source>
</reference>
<feature type="domain" description="Histidine kinase" evidence="13">
    <location>
        <begin position="268"/>
        <end position="489"/>
    </location>
</feature>
<keyword evidence="10" id="KW-0902">Two-component regulatory system</keyword>
<evidence type="ECO:0000313" key="16">
    <source>
        <dbReference type="Proteomes" id="UP000683139"/>
    </source>
</evidence>
<dbReference type="CDD" id="cd16922">
    <property type="entry name" value="HATPase_EvgS-ArcB-TorS-like"/>
    <property type="match status" value="1"/>
</dbReference>
<dbReference type="PANTHER" id="PTHR45453:SF1">
    <property type="entry name" value="PHOSPHATE REGULON SENSOR PROTEIN PHOR"/>
    <property type="match status" value="1"/>
</dbReference>
<dbReference type="InterPro" id="IPR005467">
    <property type="entry name" value="His_kinase_dom"/>
</dbReference>
<comment type="subcellular location">
    <subcellularLocation>
        <location evidence="2">Cell membrane</location>
        <topology evidence="2">Multi-pass membrane protein</topology>
    </subcellularLocation>
</comment>
<feature type="domain" description="HAMP" evidence="14">
    <location>
        <begin position="201"/>
        <end position="253"/>
    </location>
</feature>
<evidence type="ECO:0000256" key="6">
    <source>
        <dbReference type="ARBA" id="ARBA00022679"/>
    </source>
</evidence>
<proteinExistence type="predicted"/>
<evidence type="ECO:0000256" key="5">
    <source>
        <dbReference type="ARBA" id="ARBA00022553"/>
    </source>
</evidence>
<dbReference type="Pfam" id="PF00672">
    <property type="entry name" value="HAMP"/>
    <property type="match status" value="1"/>
</dbReference>
<evidence type="ECO:0000313" key="15">
    <source>
        <dbReference type="EMBL" id="GIP16827.1"/>
    </source>
</evidence>
<dbReference type="InterPro" id="IPR036890">
    <property type="entry name" value="HATPase_C_sf"/>
</dbReference>
<dbReference type="GO" id="GO:0000155">
    <property type="term" value="F:phosphorelay sensor kinase activity"/>
    <property type="evidence" value="ECO:0007669"/>
    <property type="project" value="InterPro"/>
</dbReference>
<evidence type="ECO:0000256" key="1">
    <source>
        <dbReference type="ARBA" id="ARBA00000085"/>
    </source>
</evidence>
<dbReference type="PRINTS" id="PR00344">
    <property type="entry name" value="BCTRLSENSOR"/>
</dbReference>
<dbReference type="GO" id="GO:0005886">
    <property type="term" value="C:plasma membrane"/>
    <property type="evidence" value="ECO:0007669"/>
    <property type="project" value="UniProtKB-SubCell"/>
</dbReference>
<keyword evidence="4" id="KW-1003">Cell membrane</keyword>
<dbReference type="PANTHER" id="PTHR45453">
    <property type="entry name" value="PHOSPHATE REGULON SENSOR PROTEIN PHOR"/>
    <property type="match status" value="1"/>
</dbReference>